<dbReference type="GO" id="GO:0005634">
    <property type="term" value="C:nucleus"/>
    <property type="evidence" value="ECO:0007669"/>
    <property type="project" value="TreeGrafter"/>
</dbReference>
<dbReference type="VEuPathDB" id="FungiDB:T551_02268"/>
<dbReference type="EMBL" id="LFWA01000010">
    <property type="protein sequence ID" value="KTW28994.1"/>
    <property type="molecule type" value="Genomic_DNA"/>
</dbReference>
<accession>A0A0W4ZKU1</accession>
<feature type="domain" description="SRR1-like" evidence="2">
    <location>
        <begin position="56"/>
        <end position="233"/>
    </location>
</feature>
<evidence type="ECO:0000259" key="2">
    <source>
        <dbReference type="Pfam" id="PF07985"/>
    </source>
</evidence>
<dbReference type="AlphaFoldDB" id="A0A0W4ZKU1"/>
<dbReference type="Pfam" id="PF07985">
    <property type="entry name" value="SRR1"/>
    <property type="match status" value="1"/>
</dbReference>
<dbReference type="RefSeq" id="XP_018229103.1">
    <property type="nucleotide sequence ID" value="XM_018374531.1"/>
</dbReference>
<dbReference type="InterPro" id="IPR040044">
    <property type="entry name" value="SRR1L"/>
</dbReference>
<evidence type="ECO:0000313" key="4">
    <source>
        <dbReference type="Proteomes" id="UP000053447"/>
    </source>
</evidence>
<dbReference type="eggNOG" id="KOG3131">
    <property type="taxonomic scope" value="Eukaryota"/>
</dbReference>
<evidence type="ECO:0000313" key="3">
    <source>
        <dbReference type="EMBL" id="KTW28994.1"/>
    </source>
</evidence>
<sequence length="252" mass="29710">MSASGEFKYVYHKKKKRKEKKTLEWLFLQYEIQTEVLIASGFYYVSSNIISKLIFSKRSIRISRLVMLGLGSFQDSLRSITQLSFGIKIAERLGLKEKIEAYDPVFTFLDCQLLKKLNINFNLHNSLDFLYNAEQPVIFYMPHCPISLYELLLKENWSPKKLCNIFLIGNNLTTYDLTIKNTKKKKYPFVFKACRKSILLFVNQMTFLAMFESIPLSEDYEQPETFNNLAFQWCERDIVKKMINLNNDECKT</sequence>
<organism evidence="3 4">
    <name type="scientific">Pneumocystis jirovecii (strain RU7)</name>
    <name type="common">Human pneumocystis pneumonia agent</name>
    <dbReference type="NCBI Taxonomy" id="1408657"/>
    <lineage>
        <taxon>Eukaryota</taxon>
        <taxon>Fungi</taxon>
        <taxon>Dikarya</taxon>
        <taxon>Ascomycota</taxon>
        <taxon>Taphrinomycotina</taxon>
        <taxon>Pneumocystomycetes</taxon>
        <taxon>Pneumocystaceae</taxon>
        <taxon>Pneumocystis</taxon>
    </lineage>
</organism>
<name>A0A0W4ZKU1_PNEJ7</name>
<comment type="caution">
    <text evidence="3">The sequence shown here is derived from an EMBL/GenBank/DDBJ whole genome shotgun (WGS) entry which is preliminary data.</text>
</comment>
<dbReference type="PANTHER" id="PTHR28626">
    <property type="entry name" value="SRR1-LIKE PROTEIN"/>
    <property type="match status" value="1"/>
</dbReference>
<dbReference type="Proteomes" id="UP000053447">
    <property type="component" value="Unassembled WGS sequence"/>
</dbReference>
<evidence type="ECO:0000256" key="1">
    <source>
        <dbReference type="ARBA" id="ARBA00009856"/>
    </source>
</evidence>
<dbReference type="OrthoDB" id="551431at2759"/>
<comment type="similarity">
    <text evidence="1">Belongs to the SRR1 family.</text>
</comment>
<dbReference type="PANTHER" id="PTHR28626:SF3">
    <property type="entry name" value="SRR1-LIKE PROTEIN"/>
    <property type="match status" value="1"/>
</dbReference>
<dbReference type="GeneID" id="28940786"/>
<dbReference type="InterPro" id="IPR012942">
    <property type="entry name" value="SRR1-like"/>
</dbReference>
<reference evidence="4" key="1">
    <citation type="journal article" date="2016" name="Nat. Commun.">
        <title>Genome analysis of three Pneumocystis species reveals adaptation mechanisms to life exclusively in mammalian hosts.</title>
        <authorList>
            <person name="Ma L."/>
            <person name="Chen Z."/>
            <person name="Huang D.W."/>
            <person name="Kutty G."/>
            <person name="Ishihara M."/>
            <person name="Wang H."/>
            <person name="Abouelleil A."/>
            <person name="Bishop L."/>
            <person name="Davey E."/>
            <person name="Deng R."/>
            <person name="Deng X."/>
            <person name="Fan L."/>
            <person name="Fantoni G."/>
            <person name="Fitzgerald M."/>
            <person name="Gogineni E."/>
            <person name="Goldberg J.M."/>
            <person name="Handley G."/>
            <person name="Hu X."/>
            <person name="Huber C."/>
            <person name="Jiao X."/>
            <person name="Jones K."/>
            <person name="Levin J.Z."/>
            <person name="Liu Y."/>
            <person name="Macdonald P."/>
            <person name="Melnikov A."/>
            <person name="Raley C."/>
            <person name="Sassi M."/>
            <person name="Sherman B.T."/>
            <person name="Song X."/>
            <person name="Sykes S."/>
            <person name="Tran B."/>
            <person name="Walsh L."/>
            <person name="Xia Y."/>
            <person name="Yang J."/>
            <person name="Young S."/>
            <person name="Zeng Q."/>
            <person name="Zheng X."/>
            <person name="Stephens R."/>
            <person name="Nusbaum C."/>
            <person name="Birren B.W."/>
            <person name="Azadi P."/>
            <person name="Lempicki R.A."/>
            <person name="Cuomo C.A."/>
            <person name="Kovacs J.A."/>
        </authorList>
    </citation>
    <scope>NUCLEOTIDE SEQUENCE [LARGE SCALE GENOMIC DNA]</scope>
    <source>
        <strain evidence="4">RU7</strain>
    </source>
</reference>
<gene>
    <name evidence="3" type="ORF">T551_02268</name>
</gene>
<keyword evidence="4" id="KW-1185">Reference proteome</keyword>
<proteinExistence type="inferred from homology"/>
<dbReference type="GO" id="GO:0005737">
    <property type="term" value="C:cytoplasm"/>
    <property type="evidence" value="ECO:0007669"/>
    <property type="project" value="TreeGrafter"/>
</dbReference>
<protein>
    <recommendedName>
        <fullName evidence="2">SRR1-like domain-containing protein</fullName>
    </recommendedName>
</protein>